<dbReference type="Proteomes" id="UP000184212">
    <property type="component" value="Unassembled WGS sequence"/>
</dbReference>
<evidence type="ECO:0000313" key="2">
    <source>
        <dbReference type="Proteomes" id="UP000184212"/>
    </source>
</evidence>
<dbReference type="EMBL" id="FQWQ01000006">
    <property type="protein sequence ID" value="SHH97848.1"/>
    <property type="molecule type" value="Genomic_DNA"/>
</dbReference>
<evidence type="ECO:0008006" key="3">
    <source>
        <dbReference type="Google" id="ProtNLM"/>
    </source>
</evidence>
<gene>
    <name evidence="1" type="ORF">SAMN04488109_6423</name>
</gene>
<proteinExistence type="predicted"/>
<dbReference type="InterPro" id="IPR036390">
    <property type="entry name" value="WH_DNA-bd_sf"/>
</dbReference>
<sequence length="82" mass="9126">MIFAEDIRRTILKLADECGSDGTFGPPEVARAIDAKNWQQLLEQVNLVAHVLINEGKIIPKKSEKTVHEQFAKAPMGIKKAQ</sequence>
<dbReference type="Gene3D" id="1.10.10.10">
    <property type="entry name" value="Winged helix-like DNA-binding domain superfamily/Winged helix DNA-binding domain"/>
    <property type="match status" value="1"/>
</dbReference>
<evidence type="ECO:0000313" key="1">
    <source>
        <dbReference type="EMBL" id="SHH97848.1"/>
    </source>
</evidence>
<dbReference type="STRING" id="947013.SAMN04488109_6423"/>
<dbReference type="SUPFAM" id="SSF46785">
    <property type="entry name" value="Winged helix' DNA-binding domain"/>
    <property type="match status" value="1"/>
</dbReference>
<dbReference type="InterPro" id="IPR021660">
    <property type="entry name" value="DUF3253"/>
</dbReference>
<dbReference type="InterPro" id="IPR036388">
    <property type="entry name" value="WH-like_DNA-bd_sf"/>
</dbReference>
<dbReference type="Pfam" id="PF11625">
    <property type="entry name" value="DUF3253"/>
    <property type="match status" value="1"/>
</dbReference>
<dbReference type="AlphaFoldDB" id="A0A1M5XE74"/>
<protein>
    <recommendedName>
        <fullName evidence="3">DUF3253 domain-containing protein</fullName>
    </recommendedName>
</protein>
<name>A0A1M5XE74_9BACT</name>
<accession>A0A1M5XE74</accession>
<reference evidence="1 2" key="1">
    <citation type="submission" date="2016-11" db="EMBL/GenBank/DDBJ databases">
        <authorList>
            <person name="Jaros S."/>
            <person name="Januszkiewicz K."/>
            <person name="Wedrychowicz H."/>
        </authorList>
    </citation>
    <scope>NUCLEOTIDE SEQUENCE [LARGE SCALE GENOMIC DNA]</scope>
    <source>
        <strain evidence="1 2">DSM 24574</strain>
    </source>
</reference>
<dbReference type="RefSeq" id="WP_073142762.1">
    <property type="nucleotide sequence ID" value="NZ_FQWQ01000006.1"/>
</dbReference>
<organism evidence="1 2">
    <name type="scientific">Chryseolinea serpens</name>
    <dbReference type="NCBI Taxonomy" id="947013"/>
    <lineage>
        <taxon>Bacteria</taxon>
        <taxon>Pseudomonadati</taxon>
        <taxon>Bacteroidota</taxon>
        <taxon>Cytophagia</taxon>
        <taxon>Cytophagales</taxon>
        <taxon>Fulvivirgaceae</taxon>
        <taxon>Chryseolinea</taxon>
    </lineage>
</organism>
<dbReference type="OrthoDB" id="711646at2"/>
<keyword evidence="2" id="KW-1185">Reference proteome</keyword>